<dbReference type="Pfam" id="PF04294">
    <property type="entry name" value="VanW"/>
    <property type="match status" value="1"/>
</dbReference>
<evidence type="ECO:0000313" key="1">
    <source>
        <dbReference type="EMBL" id="AZA48531.1"/>
    </source>
</evidence>
<accession>A0A3G6N7K7</accession>
<dbReference type="PANTHER" id="PTHR35788:SF1">
    <property type="entry name" value="EXPORTED PROTEIN"/>
    <property type="match status" value="1"/>
</dbReference>
<protein>
    <submittedName>
        <fullName evidence="1">Vancomycin B-type resistance protein</fullName>
    </submittedName>
</protein>
<dbReference type="Proteomes" id="UP000273270">
    <property type="component" value="Chromosome"/>
</dbReference>
<evidence type="ECO:0000313" key="2">
    <source>
        <dbReference type="Proteomes" id="UP000273270"/>
    </source>
</evidence>
<dbReference type="InterPro" id="IPR007391">
    <property type="entry name" value="Vancomycin_resist_VanW"/>
</dbReference>
<keyword evidence="2" id="KW-1185">Reference proteome</keyword>
<organism evidence="1 2">
    <name type="scientific">Chryseobacterium carnipullorum</name>
    <dbReference type="NCBI Taxonomy" id="1124835"/>
    <lineage>
        <taxon>Bacteria</taxon>
        <taxon>Pseudomonadati</taxon>
        <taxon>Bacteroidota</taxon>
        <taxon>Flavobacteriia</taxon>
        <taxon>Flavobacteriales</taxon>
        <taxon>Weeksellaceae</taxon>
        <taxon>Chryseobacterium group</taxon>
        <taxon>Chryseobacterium</taxon>
    </lineage>
</organism>
<dbReference type="KEGG" id="ccau:EG346_10190"/>
<gene>
    <name evidence="1" type="ORF">EG346_10190</name>
</gene>
<dbReference type="PANTHER" id="PTHR35788">
    <property type="entry name" value="EXPORTED PROTEIN-RELATED"/>
    <property type="match status" value="1"/>
</dbReference>
<proteinExistence type="predicted"/>
<dbReference type="AlphaFoldDB" id="A0A3G6N7K7"/>
<name>A0A3G6N7K7_CHRCU</name>
<dbReference type="EMBL" id="CP033920">
    <property type="protein sequence ID" value="AZA48531.1"/>
    <property type="molecule type" value="Genomic_DNA"/>
</dbReference>
<dbReference type="OrthoDB" id="9797191at2"/>
<reference evidence="2" key="1">
    <citation type="submission" date="2018-11" db="EMBL/GenBank/DDBJ databases">
        <title>Proposal to divide the Flavobacteriaceae and reorganize its genera based on Amino Acid Identity values calculated from whole genome sequences.</title>
        <authorList>
            <person name="Nicholson A.C."/>
            <person name="Gulvik C.A."/>
            <person name="Whitney A.M."/>
            <person name="Humrighouse B.W."/>
            <person name="Bell M."/>
            <person name="Holmes B."/>
            <person name="Steigerwalt A.G."/>
            <person name="Villarma A."/>
            <person name="Sheth M."/>
            <person name="Batra D."/>
            <person name="Pryor J."/>
            <person name="Bernardet J.-F."/>
            <person name="Hugo C."/>
            <person name="Kampfer P."/>
            <person name="Newman J."/>
            <person name="McQuiston J.R."/>
        </authorList>
    </citation>
    <scope>NUCLEOTIDE SEQUENCE [LARGE SCALE GENOMIC DNA]</scope>
    <source>
        <strain evidence="2">G0188</strain>
    </source>
</reference>
<sequence>MVSRSQISQQHKKTFSTFRYSALPYFSEKVGFLSYRSSGKEMKRILKKMLPDSLKLQIRLWQRYFDEQQSRYRYSKEYNSKRIGNHILEMKQAIKKGEFNENKIHNLKVVSEKIHHLVIQPGEVFSFWKLVGKPSKNNFKEGRNLIKNHISSGTGGGICQFSSILYYTALQAGLKIIERYPHSIDIYKDHERFTPLGSDCTVVYGYKDLQIQNHFPYPVQFTSFVNEEELHLHLVSPEKIILNTIDFKYTEIEKGVWVETFAEDRLLCKNFYIRL</sequence>
<dbReference type="InterPro" id="IPR052913">
    <property type="entry name" value="Glycopeptide_resist_protein"/>
</dbReference>